<sequence>MENTQVYTPKMGVDKFKMDDGVKETRFQHAQAIGRHDLIDRVRDHSSMSSTTRSKERINKKKKRTANGERRKMKKESLLLHIRNIYKSYGNNFYMCHIEVINYNNYLCSVLYIST</sequence>
<dbReference type="Proteomes" id="UP001168990">
    <property type="component" value="Unassembled WGS sequence"/>
</dbReference>
<reference evidence="2" key="1">
    <citation type="journal article" date="2023" name="bioRxiv">
        <title>Scaffold-level genome assemblies of two parasitoid biocontrol wasps reveal the parthenogenesis mechanism and an associated novel virus.</title>
        <authorList>
            <person name="Inwood S."/>
            <person name="Skelly J."/>
            <person name="Guhlin J."/>
            <person name="Harrop T."/>
            <person name="Goldson S."/>
            <person name="Dearden P."/>
        </authorList>
    </citation>
    <scope>NUCLEOTIDE SEQUENCE</scope>
    <source>
        <strain evidence="2">Irish</strain>
        <tissue evidence="2">Whole body</tissue>
    </source>
</reference>
<evidence type="ECO:0000313" key="3">
    <source>
        <dbReference type="Proteomes" id="UP001168990"/>
    </source>
</evidence>
<proteinExistence type="predicted"/>
<feature type="region of interest" description="Disordered" evidence="1">
    <location>
        <begin position="42"/>
        <end position="72"/>
    </location>
</feature>
<keyword evidence="3" id="KW-1185">Reference proteome</keyword>
<reference evidence="2" key="2">
    <citation type="submission" date="2023-03" db="EMBL/GenBank/DDBJ databases">
        <authorList>
            <person name="Inwood S.N."/>
            <person name="Skelly J.G."/>
            <person name="Guhlin J."/>
            <person name="Harrop T.W.R."/>
            <person name="Goldson S.G."/>
            <person name="Dearden P.K."/>
        </authorList>
    </citation>
    <scope>NUCLEOTIDE SEQUENCE</scope>
    <source>
        <strain evidence="2">Irish</strain>
        <tissue evidence="2">Whole body</tissue>
    </source>
</reference>
<protein>
    <submittedName>
        <fullName evidence="2">Uncharacterized protein</fullName>
    </submittedName>
</protein>
<dbReference type="AlphaFoldDB" id="A0AA39KU04"/>
<evidence type="ECO:0000313" key="2">
    <source>
        <dbReference type="EMBL" id="KAK0173576.1"/>
    </source>
</evidence>
<comment type="caution">
    <text evidence="2">The sequence shown here is derived from an EMBL/GenBank/DDBJ whole genome shotgun (WGS) entry which is preliminary data.</text>
</comment>
<accession>A0AA39KU04</accession>
<dbReference type="EMBL" id="JAQQBS010000002">
    <property type="protein sequence ID" value="KAK0173576.1"/>
    <property type="molecule type" value="Genomic_DNA"/>
</dbReference>
<evidence type="ECO:0000256" key="1">
    <source>
        <dbReference type="SAM" id="MobiDB-lite"/>
    </source>
</evidence>
<gene>
    <name evidence="2" type="ORF">PV328_006751</name>
</gene>
<organism evidence="2 3">
    <name type="scientific">Microctonus aethiopoides</name>
    <dbReference type="NCBI Taxonomy" id="144406"/>
    <lineage>
        <taxon>Eukaryota</taxon>
        <taxon>Metazoa</taxon>
        <taxon>Ecdysozoa</taxon>
        <taxon>Arthropoda</taxon>
        <taxon>Hexapoda</taxon>
        <taxon>Insecta</taxon>
        <taxon>Pterygota</taxon>
        <taxon>Neoptera</taxon>
        <taxon>Endopterygota</taxon>
        <taxon>Hymenoptera</taxon>
        <taxon>Apocrita</taxon>
        <taxon>Ichneumonoidea</taxon>
        <taxon>Braconidae</taxon>
        <taxon>Euphorinae</taxon>
        <taxon>Microctonus</taxon>
    </lineage>
</organism>
<name>A0AA39KU04_9HYME</name>